<evidence type="ECO:0000256" key="3">
    <source>
        <dbReference type="RuleBase" id="RU004409"/>
    </source>
</evidence>
<accession>A0A2S7URW2</accession>
<keyword evidence="1 3" id="KW-0805">Transcription regulation</keyword>
<evidence type="ECO:0000256" key="2">
    <source>
        <dbReference type="ARBA" id="ARBA00023163"/>
    </source>
</evidence>
<dbReference type="AlphaFoldDB" id="A0A2S7URW2"/>
<protein>
    <submittedName>
        <fullName evidence="4">Anti-RNA polymerase sigma 70 factor</fullName>
    </submittedName>
</protein>
<proteinExistence type="inferred from homology"/>
<dbReference type="OrthoDB" id="5567237at2"/>
<evidence type="ECO:0000256" key="1">
    <source>
        <dbReference type="ARBA" id="ARBA00023015"/>
    </source>
</evidence>
<dbReference type="PIRSF" id="PIRSF016548">
    <property type="entry name" value="Rsd_AlgQ"/>
    <property type="match status" value="1"/>
</dbReference>
<dbReference type="Proteomes" id="UP000239007">
    <property type="component" value="Unassembled WGS sequence"/>
</dbReference>
<reference evidence="4 5" key="1">
    <citation type="submission" date="2016-12" db="EMBL/GenBank/DDBJ databases">
        <title>Diversity of luminous bacteria.</title>
        <authorList>
            <person name="Yoshizawa S."/>
            <person name="Kogure K."/>
        </authorList>
    </citation>
    <scope>NUCLEOTIDE SEQUENCE [LARGE SCALE GENOMIC DNA]</scope>
    <source>
        <strain evidence="4 5">SA4-48</strain>
    </source>
</reference>
<dbReference type="InterPro" id="IPR038309">
    <property type="entry name" value="Rsd/AlgQ_sf"/>
</dbReference>
<dbReference type="Gene3D" id="1.20.120.1370">
    <property type="entry name" value="Regulator of RNA polymerase sigma(70) subunit, domain 4"/>
    <property type="match status" value="1"/>
</dbReference>
<dbReference type="NCBIfam" id="NF008723">
    <property type="entry name" value="PRK11718.1"/>
    <property type="match status" value="1"/>
</dbReference>
<comment type="caution">
    <text evidence="4">The sequence shown here is derived from an EMBL/GenBank/DDBJ whole genome shotgun (WGS) entry which is preliminary data.</text>
</comment>
<dbReference type="Pfam" id="PF04353">
    <property type="entry name" value="Rsd_AlgQ"/>
    <property type="match status" value="1"/>
</dbReference>
<evidence type="ECO:0000313" key="4">
    <source>
        <dbReference type="EMBL" id="PQJ52485.1"/>
    </source>
</evidence>
<dbReference type="EMBL" id="MSCH01000003">
    <property type="protein sequence ID" value="PQJ52485.1"/>
    <property type="molecule type" value="Genomic_DNA"/>
</dbReference>
<evidence type="ECO:0000313" key="5">
    <source>
        <dbReference type="Proteomes" id="UP000239007"/>
    </source>
</evidence>
<dbReference type="InterPro" id="IPR007448">
    <property type="entry name" value="Sigma70_reg_Rsd_AlgQ"/>
</dbReference>
<comment type="similarity">
    <text evidence="3">Belongs to the Rsd/AlgQ family.</text>
</comment>
<gene>
    <name evidence="4" type="ORF">BTO11_01695</name>
</gene>
<dbReference type="GO" id="GO:0006355">
    <property type="term" value="P:regulation of DNA-templated transcription"/>
    <property type="evidence" value="ECO:0007669"/>
    <property type="project" value="InterPro"/>
</dbReference>
<name>A0A2S7URW2_9GAMM</name>
<keyword evidence="2 3" id="KW-0804">Transcription</keyword>
<dbReference type="RefSeq" id="WP_105050945.1">
    <property type="nucleotide sequence ID" value="NZ_BMYG01000004.1"/>
</dbReference>
<sequence>MLTRLEQTQQKYGGMNKIIDSWLAERQKLLVKYCKLAGLPPFEKETKALPKNNLVNNFCQRLIDYLSAGHFEIYNDVVKKCQEHSPESAMLADKVYPKITATTDDLVSFNDKYASLTDDTDLDGFDTDLSVIGQILEARLELEDELIHVFYLNNTEQPAT</sequence>
<organism evidence="4 5">
    <name type="scientific">Psychrosphaera saromensis</name>
    <dbReference type="NCBI Taxonomy" id="716813"/>
    <lineage>
        <taxon>Bacteria</taxon>
        <taxon>Pseudomonadati</taxon>
        <taxon>Pseudomonadota</taxon>
        <taxon>Gammaproteobacteria</taxon>
        <taxon>Alteromonadales</taxon>
        <taxon>Pseudoalteromonadaceae</taxon>
        <taxon>Psychrosphaera</taxon>
    </lineage>
</organism>
<keyword evidence="5" id="KW-1185">Reference proteome</keyword>